<dbReference type="Gene3D" id="3.30.70.270">
    <property type="match status" value="2"/>
</dbReference>
<dbReference type="EMBL" id="JAOYFB010000001">
    <property type="protein sequence ID" value="KAK4003985.1"/>
    <property type="molecule type" value="Genomic_DNA"/>
</dbReference>
<name>A0ABQ9YUZ3_9CRUS</name>
<evidence type="ECO:0000313" key="1">
    <source>
        <dbReference type="EMBL" id="KAK4003985.1"/>
    </source>
</evidence>
<dbReference type="PANTHER" id="PTHR33064">
    <property type="entry name" value="POL PROTEIN"/>
    <property type="match status" value="1"/>
</dbReference>
<reference evidence="1 2" key="1">
    <citation type="journal article" date="2023" name="Nucleic Acids Res.">
        <title>The hologenome of Daphnia magna reveals possible DNA methylation and microbiome-mediated evolution of the host genome.</title>
        <authorList>
            <person name="Chaturvedi A."/>
            <person name="Li X."/>
            <person name="Dhandapani V."/>
            <person name="Marshall H."/>
            <person name="Kissane S."/>
            <person name="Cuenca-Cambronero M."/>
            <person name="Asole G."/>
            <person name="Calvet F."/>
            <person name="Ruiz-Romero M."/>
            <person name="Marangio P."/>
            <person name="Guigo R."/>
            <person name="Rago D."/>
            <person name="Mirbahai L."/>
            <person name="Eastwood N."/>
            <person name="Colbourne J.K."/>
            <person name="Zhou J."/>
            <person name="Mallon E."/>
            <person name="Orsini L."/>
        </authorList>
    </citation>
    <scope>NUCLEOTIDE SEQUENCE [LARGE SCALE GENOMIC DNA]</scope>
    <source>
        <strain evidence="1">LRV0_1</strain>
    </source>
</reference>
<dbReference type="InterPro" id="IPR051320">
    <property type="entry name" value="Viral_Replic_Matur_Polypro"/>
</dbReference>
<sequence length="65" mass="7126">MAFSLCNAPATFQRLMNYVLKDVLGSHVISTHGIKPDPGKIDKIVNYKTPTSVDEVRSFLGLAGY</sequence>
<dbReference type="Proteomes" id="UP001234178">
    <property type="component" value="Unassembled WGS sequence"/>
</dbReference>
<gene>
    <name evidence="1" type="ORF">OUZ56_005729</name>
</gene>
<dbReference type="InterPro" id="IPR043502">
    <property type="entry name" value="DNA/RNA_pol_sf"/>
</dbReference>
<dbReference type="PANTHER" id="PTHR33064:SF37">
    <property type="entry name" value="RIBONUCLEASE H"/>
    <property type="match status" value="1"/>
</dbReference>
<dbReference type="SUPFAM" id="SSF56672">
    <property type="entry name" value="DNA/RNA polymerases"/>
    <property type="match status" value="1"/>
</dbReference>
<protein>
    <recommendedName>
        <fullName evidence="3">Reverse transcriptase domain-containing protein</fullName>
    </recommendedName>
</protein>
<accession>A0ABQ9YUZ3</accession>
<organism evidence="1 2">
    <name type="scientific">Daphnia magna</name>
    <dbReference type="NCBI Taxonomy" id="35525"/>
    <lineage>
        <taxon>Eukaryota</taxon>
        <taxon>Metazoa</taxon>
        <taxon>Ecdysozoa</taxon>
        <taxon>Arthropoda</taxon>
        <taxon>Crustacea</taxon>
        <taxon>Branchiopoda</taxon>
        <taxon>Diplostraca</taxon>
        <taxon>Cladocera</taxon>
        <taxon>Anomopoda</taxon>
        <taxon>Daphniidae</taxon>
        <taxon>Daphnia</taxon>
    </lineage>
</organism>
<keyword evidence="2" id="KW-1185">Reference proteome</keyword>
<evidence type="ECO:0008006" key="3">
    <source>
        <dbReference type="Google" id="ProtNLM"/>
    </source>
</evidence>
<dbReference type="InterPro" id="IPR043128">
    <property type="entry name" value="Rev_trsase/Diguanyl_cyclase"/>
</dbReference>
<comment type="caution">
    <text evidence="1">The sequence shown here is derived from an EMBL/GenBank/DDBJ whole genome shotgun (WGS) entry which is preliminary data.</text>
</comment>
<evidence type="ECO:0000313" key="2">
    <source>
        <dbReference type="Proteomes" id="UP001234178"/>
    </source>
</evidence>
<proteinExistence type="predicted"/>